<dbReference type="FunFam" id="1.20.1310.10:FF:000014">
    <property type="entry name" value="Cullin 5"/>
    <property type="match status" value="1"/>
</dbReference>
<reference evidence="13 14" key="1">
    <citation type="submission" date="2019-07" db="EMBL/GenBank/DDBJ databases">
        <title>Draft genome assembly of a fouling barnacle, Amphibalanus amphitrite (Darwin, 1854): The first reference genome for Thecostraca.</title>
        <authorList>
            <person name="Kim W."/>
        </authorList>
    </citation>
    <scope>NUCLEOTIDE SEQUENCE [LARGE SCALE GENOMIC DNA]</scope>
    <source>
        <strain evidence="13">SNU_AA5</strain>
        <tissue evidence="13">Soma without cirri and trophi</tissue>
    </source>
</reference>
<dbReference type="InterPro" id="IPR045093">
    <property type="entry name" value="Cullin"/>
</dbReference>
<dbReference type="FunFam" id="1.10.10.10:FF:000142">
    <property type="entry name" value="Cullin 5"/>
    <property type="match status" value="1"/>
</dbReference>
<evidence type="ECO:0000256" key="5">
    <source>
        <dbReference type="ARBA" id="ARBA00022553"/>
    </source>
</evidence>
<evidence type="ECO:0000256" key="9">
    <source>
        <dbReference type="ARBA" id="ARBA00040451"/>
    </source>
</evidence>
<dbReference type="FunFam" id="3.30.230.130:FF:000004">
    <property type="entry name" value="Cullin 5"/>
    <property type="match status" value="1"/>
</dbReference>
<dbReference type="InterPro" id="IPR036317">
    <property type="entry name" value="Cullin_homology_sf"/>
</dbReference>
<dbReference type="Gene3D" id="1.20.1310.10">
    <property type="entry name" value="Cullin Repeats"/>
    <property type="match status" value="4"/>
</dbReference>
<dbReference type="SUPFAM" id="SSF46785">
    <property type="entry name" value="Winged helix' DNA-binding domain"/>
    <property type="match status" value="1"/>
</dbReference>
<protein>
    <recommendedName>
        <fullName evidence="9">Cullin-5</fullName>
    </recommendedName>
</protein>
<dbReference type="PROSITE" id="PS50069">
    <property type="entry name" value="CULLIN_2"/>
    <property type="match status" value="1"/>
</dbReference>
<proteinExistence type="inferred from homology"/>
<dbReference type="PROSITE" id="PS01256">
    <property type="entry name" value="CULLIN_1"/>
    <property type="match status" value="1"/>
</dbReference>
<dbReference type="SMART" id="SM00182">
    <property type="entry name" value="CULLIN"/>
    <property type="match status" value="1"/>
</dbReference>
<dbReference type="InterPro" id="IPR016157">
    <property type="entry name" value="Cullin_CS"/>
</dbReference>
<comment type="pathway">
    <text evidence="2">Protein modification; protein ubiquitination.</text>
</comment>
<dbReference type="Pfam" id="PF10557">
    <property type="entry name" value="Cullin_Nedd8"/>
    <property type="match status" value="1"/>
</dbReference>
<dbReference type="InterPro" id="IPR059120">
    <property type="entry name" value="Cullin-like_AB"/>
</dbReference>
<dbReference type="GO" id="GO:0016567">
    <property type="term" value="P:protein ubiquitination"/>
    <property type="evidence" value="ECO:0007669"/>
    <property type="project" value="UniProtKB-ARBA"/>
</dbReference>
<evidence type="ECO:0000256" key="3">
    <source>
        <dbReference type="ARBA" id="ARBA00006019"/>
    </source>
</evidence>
<feature type="domain" description="Cullin family profile" evidence="12">
    <location>
        <begin position="409"/>
        <end position="639"/>
    </location>
</feature>
<dbReference type="InterPro" id="IPR016158">
    <property type="entry name" value="Cullin_homology"/>
</dbReference>
<dbReference type="GO" id="GO:0006511">
    <property type="term" value="P:ubiquitin-dependent protein catabolic process"/>
    <property type="evidence" value="ECO:0007669"/>
    <property type="project" value="InterPro"/>
</dbReference>
<evidence type="ECO:0000256" key="8">
    <source>
        <dbReference type="ARBA" id="ARBA00023242"/>
    </source>
</evidence>
<evidence type="ECO:0000313" key="13">
    <source>
        <dbReference type="EMBL" id="KAF0294214.1"/>
    </source>
</evidence>
<dbReference type="InterPro" id="IPR036388">
    <property type="entry name" value="WH-like_DNA-bd_sf"/>
</dbReference>
<dbReference type="InterPro" id="IPR019559">
    <property type="entry name" value="Cullin_neddylation_domain"/>
</dbReference>
<sequence>MTSALLKDRAQNAFQEQWPSMEPVIQRLLQQDPVTKADWQNLFWSTHTVCLWDEKGAPKVYRYLQEAVQSFVKLAYDRIGQHEGEYETLKAYIGEWDRFFTQCSYLPLPFGQLEQALSGKNTNSNKPKQPHESIVRKLMLDTWQDVIFSQLRDRLLRAAMHLLDTERRGTSIEGAHLVVGVRDSFVHLCTSTEDRLESYRQHFETVYVECLTRYYQSHAAEFLADNGVHDFMRYADSKLKEEEERGLKYLETSGDSLKKIRDQCVQLLVTRYRDSILAECPTMVRHHDTDKLSLMFGLLDRGTEAGGGGGGVEPMLRVVEDHIKSAGLDAMMANADTITQDCERYVEQLLELFQKFSALVRDAFHSDPRFLTSRDKAFKDLVNDTSVFKLELPARGRAGGPLKSTPESRCPELLANYCDMLLRKTTFSKRLTADEVDEKLRSVLCLLKYVQNKDVFMRYHKGHLSRRLILDTSADSEKEENMVDWLRGIGMPADYVNKLSRMFQDVKVSQDLNAEFHDSRPNVADNVNIKILNAGAWARGSERVSVTLPTELEDYIPELEEFYRAKHSGRKLQWHHHMSNGTITFTSKLGRYDVDITTFQMAVLFAWNQRPAEKISLENLRLATELPDAELRRTLWTLVACSKLKRQLLLYAPEVRRGWERQGGGSTLPRSLLKTPSSGLTSSLPVVKNGKPMPRGKVNVIGRLQLSTEKSREEENEGIIQLRILRTQEAIVKIMKMRKVTTNAQLQTELIEILKNMFLPSKKMIKEQIEWLIENKYMKRDPDDINKFKYMA</sequence>
<keyword evidence="7" id="KW-0832">Ubl conjugation</keyword>
<keyword evidence="14" id="KW-1185">Reference proteome</keyword>
<comment type="subcellular location">
    <subcellularLocation>
        <location evidence="1">Nucleus</location>
    </subcellularLocation>
</comment>
<keyword evidence="4" id="KW-1017">Isopeptide bond</keyword>
<dbReference type="GO" id="GO:0031461">
    <property type="term" value="C:cullin-RING ubiquitin ligase complex"/>
    <property type="evidence" value="ECO:0007669"/>
    <property type="project" value="InterPro"/>
</dbReference>
<dbReference type="GO" id="GO:0007165">
    <property type="term" value="P:signal transduction"/>
    <property type="evidence" value="ECO:0007669"/>
    <property type="project" value="UniProtKB-ARBA"/>
</dbReference>
<dbReference type="SMART" id="SM00884">
    <property type="entry name" value="Cullin_Nedd8"/>
    <property type="match status" value="1"/>
</dbReference>
<dbReference type="OrthoDB" id="27073at2759"/>
<evidence type="ECO:0000313" key="14">
    <source>
        <dbReference type="Proteomes" id="UP000440578"/>
    </source>
</evidence>
<dbReference type="Gene3D" id="1.10.10.10">
    <property type="entry name" value="Winged helix-like DNA-binding domain superfamily/Winged helix DNA-binding domain"/>
    <property type="match status" value="1"/>
</dbReference>
<dbReference type="Gene3D" id="3.30.230.130">
    <property type="entry name" value="Cullin, Chain C, Domain 2"/>
    <property type="match status" value="1"/>
</dbReference>
<evidence type="ECO:0000256" key="2">
    <source>
        <dbReference type="ARBA" id="ARBA00004906"/>
    </source>
</evidence>
<dbReference type="PANTHER" id="PTHR11932">
    <property type="entry name" value="CULLIN"/>
    <property type="match status" value="1"/>
</dbReference>
<evidence type="ECO:0000256" key="4">
    <source>
        <dbReference type="ARBA" id="ARBA00022499"/>
    </source>
</evidence>
<dbReference type="GO" id="GO:0031625">
    <property type="term" value="F:ubiquitin protein ligase binding"/>
    <property type="evidence" value="ECO:0007669"/>
    <property type="project" value="InterPro"/>
</dbReference>
<keyword evidence="6" id="KW-0833">Ubl conjugation pathway</keyword>
<evidence type="ECO:0000259" key="12">
    <source>
        <dbReference type="PROSITE" id="PS50069"/>
    </source>
</evidence>
<dbReference type="FunFam" id="1.20.1310.10:FF:000009">
    <property type="entry name" value="Cullin 5"/>
    <property type="match status" value="1"/>
</dbReference>
<evidence type="ECO:0000256" key="10">
    <source>
        <dbReference type="PROSITE-ProRule" id="PRU00330"/>
    </source>
</evidence>
<dbReference type="Pfam" id="PF00888">
    <property type="entry name" value="Cullin"/>
    <property type="match status" value="1"/>
</dbReference>
<dbReference type="SUPFAM" id="SSF75632">
    <property type="entry name" value="Cullin homology domain"/>
    <property type="match status" value="1"/>
</dbReference>
<comment type="similarity">
    <text evidence="3 10 11">Belongs to the cullin family.</text>
</comment>
<name>A0A6A4VRL8_AMPAM</name>
<evidence type="ECO:0000256" key="6">
    <source>
        <dbReference type="ARBA" id="ARBA00022786"/>
    </source>
</evidence>
<dbReference type="InterPro" id="IPR001373">
    <property type="entry name" value="Cullin_N"/>
</dbReference>
<comment type="caution">
    <text evidence="13">The sequence shown here is derived from an EMBL/GenBank/DDBJ whole genome shotgun (WGS) entry which is preliminary data.</text>
</comment>
<dbReference type="InterPro" id="IPR016159">
    <property type="entry name" value="Cullin_repeat-like_dom_sf"/>
</dbReference>
<keyword evidence="8" id="KW-0539">Nucleus</keyword>
<accession>A0A6A4VRL8</accession>
<dbReference type="Proteomes" id="UP000440578">
    <property type="component" value="Unassembled WGS sequence"/>
</dbReference>
<dbReference type="InterPro" id="IPR036390">
    <property type="entry name" value="WH_DNA-bd_sf"/>
</dbReference>
<dbReference type="GO" id="GO:0005634">
    <property type="term" value="C:nucleus"/>
    <property type="evidence" value="ECO:0007669"/>
    <property type="project" value="UniProtKB-SubCell"/>
</dbReference>
<evidence type="ECO:0000256" key="1">
    <source>
        <dbReference type="ARBA" id="ARBA00004123"/>
    </source>
</evidence>
<dbReference type="AlphaFoldDB" id="A0A6A4VRL8"/>
<dbReference type="SUPFAM" id="SSF74788">
    <property type="entry name" value="Cullin repeat-like"/>
    <property type="match status" value="1"/>
</dbReference>
<dbReference type="Pfam" id="PF26557">
    <property type="entry name" value="Cullin_AB"/>
    <property type="match status" value="1"/>
</dbReference>
<organism evidence="13 14">
    <name type="scientific">Amphibalanus amphitrite</name>
    <name type="common">Striped barnacle</name>
    <name type="synonym">Balanus amphitrite</name>
    <dbReference type="NCBI Taxonomy" id="1232801"/>
    <lineage>
        <taxon>Eukaryota</taxon>
        <taxon>Metazoa</taxon>
        <taxon>Ecdysozoa</taxon>
        <taxon>Arthropoda</taxon>
        <taxon>Crustacea</taxon>
        <taxon>Multicrustacea</taxon>
        <taxon>Cirripedia</taxon>
        <taxon>Thoracica</taxon>
        <taxon>Thoracicalcarea</taxon>
        <taxon>Balanomorpha</taxon>
        <taxon>Balanoidea</taxon>
        <taxon>Balanidae</taxon>
        <taxon>Amphibalaninae</taxon>
        <taxon>Amphibalanus</taxon>
    </lineage>
</organism>
<gene>
    <name evidence="13" type="primary">Cul5_3</name>
    <name evidence="13" type="ORF">FJT64_000754</name>
</gene>
<dbReference type="EMBL" id="VIIS01001698">
    <property type="protein sequence ID" value="KAF0294214.1"/>
    <property type="molecule type" value="Genomic_DNA"/>
</dbReference>
<keyword evidence="5" id="KW-0597">Phosphoprotein</keyword>
<evidence type="ECO:0000256" key="11">
    <source>
        <dbReference type="RuleBase" id="RU003829"/>
    </source>
</evidence>
<evidence type="ECO:0000256" key="7">
    <source>
        <dbReference type="ARBA" id="ARBA00022843"/>
    </source>
</evidence>
<dbReference type="EMBL" id="VIIS01001698">
    <property type="protein sequence ID" value="KAF0294212.1"/>
    <property type="molecule type" value="Genomic_DNA"/>
</dbReference>